<dbReference type="Proteomes" id="UP000244908">
    <property type="component" value="Chromosome"/>
</dbReference>
<dbReference type="KEGG" id="lpv:HYN51_06325"/>
<proteinExistence type="predicted"/>
<protein>
    <submittedName>
        <fullName evidence="1">DNA phosphorothioation-dependent restriction protein DptF</fullName>
    </submittedName>
</protein>
<name>A0A2Y9TXD8_9GAMM</name>
<gene>
    <name evidence="1" type="primary">dptF</name>
    <name evidence="1" type="ORF">HYN51_06325</name>
</gene>
<dbReference type="RefSeq" id="WP_108900285.1">
    <property type="nucleotide sequence ID" value="NZ_CP029185.2"/>
</dbReference>
<keyword evidence="2" id="KW-1185">Reference proteome</keyword>
<reference evidence="1 2" key="1">
    <citation type="journal article" date="2019" name="Int. J. Syst. Evol. Microbiol.">
        <title>Limnobaculum parvum gen. nov., sp. nov., isolated from a freshwater lake.</title>
        <authorList>
            <person name="Baek C."/>
            <person name="Shin S.K."/>
            <person name="Yi H."/>
        </authorList>
    </citation>
    <scope>NUCLEOTIDE SEQUENCE [LARGE SCALE GENOMIC DNA]</scope>
    <source>
        <strain evidence="1 2">HYN0051</strain>
    </source>
</reference>
<dbReference type="NCBIfam" id="TIGR03238">
    <property type="entry name" value="dnd_assoc_3"/>
    <property type="match status" value="1"/>
</dbReference>
<dbReference type="InterPro" id="IPR017647">
    <property type="entry name" value="Dnd_assoc_3"/>
</dbReference>
<evidence type="ECO:0000313" key="2">
    <source>
        <dbReference type="Proteomes" id="UP000244908"/>
    </source>
</evidence>
<dbReference type="REBASE" id="250736">
    <property type="entry name" value="Lsp51DptFP"/>
</dbReference>
<accession>A0A2Y9TXD8</accession>
<dbReference type="OrthoDB" id="257964at2"/>
<dbReference type="AlphaFoldDB" id="A0A2Y9TXD8"/>
<sequence>MGSLTLRKALSVLAKSSSFAVTTVTNRQRDIFDELKDQLFVKQDIETALVKCMDSLKQGEIIFLCGSSGDGKSEILIRCRERFQQRLHFHLDATHSFAPRQSAIDALDELFDNHREDGRPLVIGINTGMLANYAVEGAEQHRVIRSAIESFLSEKLTASSPYIKEIYNFFDFEHYPKFRFDEEKNYSRFIKSLLQNLTTADSSNRFYAIARNDEQAGIEPKVTANFRLLSEPCVQDVLITQLFKSRLIRDQFVTTRALLDLLHHLLLGPGYLFDNLFVGEENELVRKISGFDPARIHTQELDQFILSYELGLPDSELEDFLVMLKQRHIEFNRQQPHQAHASSLIRLFFLLRAESLGNNYHQRFARYFDETLLERYAQIWHLHMNYTGNTEQKKSLRRFYVTELISGIQRYANRKAPELITRKDELFLGEFGGIKITAPVELKPDFDGILRKNSTNKTCFQAHLKIGEHSLYSINISMNLFELLDKLNHGYRPNKYDKSAIVLLDEMVEHITKLAKSSSELRFYDEGQGVYTAKSDDDIITISGLGGVA</sequence>
<evidence type="ECO:0000313" key="1">
    <source>
        <dbReference type="EMBL" id="AWH88210.1"/>
    </source>
</evidence>
<dbReference type="EMBL" id="CP029185">
    <property type="protein sequence ID" value="AWH88210.1"/>
    <property type="molecule type" value="Genomic_DNA"/>
</dbReference>
<organism evidence="1 2">
    <name type="scientific">Limnobaculum parvum</name>
    <dbReference type="NCBI Taxonomy" id="2172103"/>
    <lineage>
        <taxon>Bacteria</taxon>
        <taxon>Pseudomonadati</taxon>
        <taxon>Pseudomonadota</taxon>
        <taxon>Gammaproteobacteria</taxon>
        <taxon>Enterobacterales</taxon>
        <taxon>Budviciaceae</taxon>
        <taxon>Limnobaculum</taxon>
    </lineage>
</organism>